<evidence type="ECO:0000313" key="1">
    <source>
        <dbReference type="EMBL" id="KAE8664893.1"/>
    </source>
</evidence>
<dbReference type="GO" id="GO:0004842">
    <property type="term" value="F:ubiquitin-protein transferase activity"/>
    <property type="evidence" value="ECO:0007669"/>
    <property type="project" value="InterPro"/>
</dbReference>
<dbReference type="OrthoDB" id="8062037at2759"/>
<gene>
    <name evidence="1" type="ORF">F3Y22_tig00112738pilonHSYRG00836</name>
</gene>
<name>A0A6A2WU19_HIBSY</name>
<dbReference type="InterPro" id="IPR044274">
    <property type="entry name" value="RFI2"/>
</dbReference>
<dbReference type="PANTHER" id="PTHR46798:SF5">
    <property type="entry name" value="E3 UBIQUITIN-PROTEIN LIGASE RFI2"/>
    <property type="match status" value="1"/>
</dbReference>
<dbReference type="Proteomes" id="UP000436088">
    <property type="component" value="Unassembled WGS sequence"/>
</dbReference>
<accession>A0A6A2WU19</accession>
<proteinExistence type="predicted"/>
<comment type="caution">
    <text evidence="1">The sequence shown here is derived from an EMBL/GenBank/DDBJ whole genome shotgun (WGS) entry which is preliminary data.</text>
</comment>
<reference evidence="1" key="1">
    <citation type="submission" date="2019-09" db="EMBL/GenBank/DDBJ databases">
        <title>Draft genome information of white flower Hibiscus syriacus.</title>
        <authorList>
            <person name="Kim Y.-M."/>
        </authorList>
    </citation>
    <scope>NUCLEOTIDE SEQUENCE [LARGE SCALE GENOMIC DNA]</scope>
    <source>
        <strain evidence="1">YM2019G1</strain>
    </source>
</reference>
<dbReference type="AlphaFoldDB" id="A0A6A2WU19"/>
<evidence type="ECO:0000313" key="2">
    <source>
        <dbReference type="Proteomes" id="UP000436088"/>
    </source>
</evidence>
<organism evidence="1 2">
    <name type="scientific">Hibiscus syriacus</name>
    <name type="common">Rose of Sharon</name>
    <dbReference type="NCBI Taxonomy" id="106335"/>
    <lineage>
        <taxon>Eukaryota</taxon>
        <taxon>Viridiplantae</taxon>
        <taxon>Streptophyta</taxon>
        <taxon>Embryophyta</taxon>
        <taxon>Tracheophyta</taxon>
        <taxon>Spermatophyta</taxon>
        <taxon>Magnoliopsida</taxon>
        <taxon>eudicotyledons</taxon>
        <taxon>Gunneridae</taxon>
        <taxon>Pentapetalae</taxon>
        <taxon>rosids</taxon>
        <taxon>malvids</taxon>
        <taxon>Malvales</taxon>
        <taxon>Malvaceae</taxon>
        <taxon>Malvoideae</taxon>
        <taxon>Hibiscus</taxon>
    </lineage>
</organism>
<protein>
    <submittedName>
        <fullName evidence="1">Detected protein of confused Function</fullName>
    </submittedName>
</protein>
<dbReference type="PANTHER" id="PTHR46798">
    <property type="entry name" value="OS09G0511500 PROTEIN"/>
    <property type="match status" value="1"/>
</dbReference>
<sequence>MRQQLCDSNMKILLDVEHEIYGHHTIFAEHAASSSVACSYVGSLSSSTTRNSDSVDDPNFNLHWNTLTGHNEIFILYALPTIRIQHHSWGLHSPNFPVSNSHISNTDPTSLPAAALRSSNAELDAATRPSSFWHHSPFEHGSSSRGGSSFVSSVFDRYPGGGAHMHDRIWPSLAYYRHQHRFHQQRFNRPGVPAPVVPGVRGMAPMTPAVPQPDQIGGFYVYP</sequence>
<keyword evidence="2" id="KW-1185">Reference proteome</keyword>
<dbReference type="EMBL" id="VEPZ02001641">
    <property type="protein sequence ID" value="KAE8664893.1"/>
    <property type="molecule type" value="Genomic_DNA"/>
</dbReference>